<evidence type="ECO:0000313" key="8">
    <source>
        <dbReference type="Proteomes" id="UP001249851"/>
    </source>
</evidence>
<dbReference type="InterPro" id="IPR000597">
    <property type="entry name" value="Ribosomal_uL3"/>
</dbReference>
<evidence type="ECO:0000256" key="6">
    <source>
        <dbReference type="SAM" id="MobiDB-lite"/>
    </source>
</evidence>
<evidence type="ECO:0000256" key="4">
    <source>
        <dbReference type="ARBA" id="ARBA00035209"/>
    </source>
</evidence>
<dbReference type="PANTHER" id="PTHR11229">
    <property type="entry name" value="50S RIBOSOMAL PROTEIN L3"/>
    <property type="match status" value="1"/>
</dbReference>
<dbReference type="InterPro" id="IPR019927">
    <property type="entry name" value="Ribosomal_uL3_bac/org-type"/>
</dbReference>
<gene>
    <name evidence="7" type="ORF">P5673_016478</name>
</gene>
<evidence type="ECO:0000256" key="3">
    <source>
        <dbReference type="ARBA" id="ARBA00023274"/>
    </source>
</evidence>
<feature type="region of interest" description="Disordered" evidence="6">
    <location>
        <begin position="216"/>
        <end position="240"/>
    </location>
</feature>
<dbReference type="AlphaFoldDB" id="A0AAD9QG61"/>
<keyword evidence="8" id="KW-1185">Reference proteome</keyword>
<evidence type="ECO:0000256" key="1">
    <source>
        <dbReference type="ARBA" id="ARBA00006540"/>
    </source>
</evidence>
<dbReference type="PANTHER" id="PTHR11229:SF8">
    <property type="entry name" value="LARGE RIBOSOMAL SUBUNIT PROTEIN UL3M"/>
    <property type="match status" value="1"/>
</dbReference>
<evidence type="ECO:0000256" key="2">
    <source>
        <dbReference type="ARBA" id="ARBA00022980"/>
    </source>
</evidence>
<dbReference type="InterPro" id="IPR009000">
    <property type="entry name" value="Transl_B-barrel_sf"/>
</dbReference>
<dbReference type="Gene3D" id="2.40.30.10">
    <property type="entry name" value="Translation factors"/>
    <property type="match status" value="1"/>
</dbReference>
<reference evidence="7" key="1">
    <citation type="journal article" date="2023" name="G3 (Bethesda)">
        <title>Whole genome assembly and annotation of the endangered Caribbean coral Acropora cervicornis.</title>
        <authorList>
            <person name="Selwyn J.D."/>
            <person name="Vollmer S.V."/>
        </authorList>
    </citation>
    <scope>NUCLEOTIDE SEQUENCE</scope>
    <source>
        <strain evidence="7">K2</strain>
    </source>
</reference>
<dbReference type="EMBL" id="JARQWQ010000035">
    <property type="protein sequence ID" value="KAK2560711.1"/>
    <property type="molecule type" value="Genomic_DNA"/>
</dbReference>
<keyword evidence="2 7" id="KW-0689">Ribosomal protein</keyword>
<evidence type="ECO:0000256" key="5">
    <source>
        <dbReference type="ARBA" id="ARBA00035396"/>
    </source>
</evidence>
<dbReference type="Pfam" id="PF00297">
    <property type="entry name" value="Ribosomal_L3"/>
    <property type="match status" value="1"/>
</dbReference>
<organism evidence="7 8">
    <name type="scientific">Acropora cervicornis</name>
    <name type="common">Staghorn coral</name>
    <dbReference type="NCBI Taxonomy" id="6130"/>
    <lineage>
        <taxon>Eukaryota</taxon>
        <taxon>Metazoa</taxon>
        <taxon>Cnidaria</taxon>
        <taxon>Anthozoa</taxon>
        <taxon>Hexacorallia</taxon>
        <taxon>Scleractinia</taxon>
        <taxon>Astrocoeniina</taxon>
        <taxon>Acroporidae</taxon>
        <taxon>Acropora</taxon>
    </lineage>
</organism>
<evidence type="ECO:0000313" key="7">
    <source>
        <dbReference type="EMBL" id="KAK2560711.1"/>
    </source>
</evidence>
<reference evidence="7" key="2">
    <citation type="journal article" date="2023" name="Science">
        <title>Genomic signatures of disease resistance in endangered staghorn corals.</title>
        <authorList>
            <person name="Vollmer S.V."/>
            <person name="Selwyn J.D."/>
            <person name="Despard B.A."/>
            <person name="Roesel C.L."/>
        </authorList>
    </citation>
    <scope>NUCLEOTIDE SEQUENCE</scope>
    <source>
        <strain evidence="7">K2</strain>
    </source>
</reference>
<comment type="caution">
    <text evidence="7">The sequence shown here is derived from an EMBL/GenBank/DDBJ whole genome shotgun (WGS) entry which is preliminary data.</text>
</comment>
<accession>A0AAD9QG61</accession>
<name>A0AAD9QG61_ACRCE</name>
<comment type="similarity">
    <text evidence="1">Belongs to the universal ribosomal protein uL3 family.</text>
</comment>
<protein>
    <recommendedName>
        <fullName evidence="4">Large ribosomal subunit protein uL3m</fullName>
    </recommendedName>
    <alternativeName>
        <fullName evidence="5">39S ribosomal protein L3, mitochondrial</fullName>
    </alternativeName>
</protein>
<proteinExistence type="inferred from homology"/>
<dbReference type="Proteomes" id="UP001249851">
    <property type="component" value="Unassembled WGS sequence"/>
</dbReference>
<dbReference type="GO" id="GO:0005762">
    <property type="term" value="C:mitochondrial large ribosomal subunit"/>
    <property type="evidence" value="ECO:0007669"/>
    <property type="project" value="TreeGrafter"/>
</dbReference>
<keyword evidence="3" id="KW-0687">Ribonucleoprotein</keyword>
<dbReference type="GO" id="GO:0006412">
    <property type="term" value="P:translation"/>
    <property type="evidence" value="ECO:0007669"/>
    <property type="project" value="InterPro"/>
</dbReference>
<dbReference type="SUPFAM" id="SSF50447">
    <property type="entry name" value="Translation proteins"/>
    <property type="match status" value="1"/>
</dbReference>
<dbReference type="GO" id="GO:0003735">
    <property type="term" value="F:structural constituent of ribosome"/>
    <property type="evidence" value="ECO:0007669"/>
    <property type="project" value="InterPro"/>
</dbReference>
<dbReference type="FunFam" id="2.40.30.10:FF:000049">
    <property type="entry name" value="39S ribosomal protein L3, mitochondrial"/>
    <property type="match status" value="1"/>
</dbReference>
<sequence length="342" mass="38598">MAVSQGCGLLRRTFCCFTNSYLPYSRIRIATFSLKTYSPFVTTQKRFCSSQDGADADQAKTSGPSNLLEVYKNEPSLLDGPRNALKPLTEEHIEKERRKSRKVRLRTPVKIDPDKVGWTTGSQRVGTIGVKLGMSALISRHHGGKDHKTELQVGAVDENDLYKVKKSQFGHFRKHGMNPKKKELAFMQLTTILANMLKFKESHRGFQGVMKRWKMKGQPQSHGQTKTHRKMGASGGGTNPGRIFPGKRMAGHMGNKNCTKFAVRVLRINTNYNVLYIHGECPGKKGGFIVINDAWKKHSHPPPFPTYFPDPKNPLPEDLYADNIQQFEETIYFSKERKTGTA</sequence>